<comment type="caution">
    <text evidence="1">The sequence shown here is derived from an EMBL/GenBank/DDBJ whole genome shotgun (WGS) entry which is preliminary data.</text>
</comment>
<dbReference type="SUPFAM" id="SSF52540">
    <property type="entry name" value="P-loop containing nucleoside triphosphate hydrolases"/>
    <property type="match status" value="1"/>
</dbReference>
<dbReference type="AlphaFoldDB" id="W7IHR2"/>
<organism evidence="1 2">
    <name type="scientific">Actinokineospora spheciospongiae</name>
    <dbReference type="NCBI Taxonomy" id="909613"/>
    <lineage>
        <taxon>Bacteria</taxon>
        <taxon>Bacillati</taxon>
        <taxon>Actinomycetota</taxon>
        <taxon>Actinomycetes</taxon>
        <taxon>Pseudonocardiales</taxon>
        <taxon>Pseudonocardiaceae</taxon>
        <taxon>Actinokineospora</taxon>
    </lineage>
</organism>
<proteinExistence type="predicted"/>
<dbReference type="EMBL" id="AYXG01000184">
    <property type="protein sequence ID" value="EWC59883.1"/>
    <property type="molecule type" value="Genomic_DNA"/>
</dbReference>
<keyword evidence="2" id="KW-1185">Reference proteome</keyword>
<name>W7IHR2_9PSEU</name>
<gene>
    <name evidence="1" type="ORF">UO65_4886</name>
</gene>
<dbReference type="Proteomes" id="UP000019277">
    <property type="component" value="Unassembled WGS sequence"/>
</dbReference>
<evidence type="ECO:0000313" key="2">
    <source>
        <dbReference type="Proteomes" id="UP000019277"/>
    </source>
</evidence>
<dbReference type="eggNOG" id="COG0645">
    <property type="taxonomic scope" value="Bacteria"/>
</dbReference>
<evidence type="ECO:0000313" key="1">
    <source>
        <dbReference type="EMBL" id="EWC59883.1"/>
    </source>
</evidence>
<dbReference type="RefSeq" id="WP_200873444.1">
    <property type="nucleotide sequence ID" value="NZ_AYXG01000184.1"/>
</dbReference>
<dbReference type="InterPro" id="IPR027417">
    <property type="entry name" value="P-loop_NTPase"/>
</dbReference>
<dbReference type="Gene3D" id="3.40.50.300">
    <property type="entry name" value="P-loop containing nucleotide triphosphate hydrolases"/>
    <property type="match status" value="1"/>
</dbReference>
<dbReference type="STRING" id="909613.UO65_4886"/>
<sequence length="123" mass="13287">MIVWLNGPFGAGKTSASRELTELLPRARVFDSEEVGFMLRHVLTEPVADFQDWPAWRALVVHTAAEVLSQVGGTLVVPQTVLDRSYAEEIFAGLRGASRARDSRCARGVARRTGGVGSADHPG</sequence>
<protein>
    <submittedName>
        <fullName evidence="1">ATP/GTP binding protein</fullName>
    </submittedName>
</protein>
<reference evidence="1 2" key="1">
    <citation type="journal article" date="2014" name="Genome Announc.">
        <title>Draft Genome Sequence of the Antitrypanosomally Active Sponge-Associated Bacterium Actinokineospora sp. Strain EG49.</title>
        <authorList>
            <person name="Harjes J."/>
            <person name="Ryu T."/>
            <person name="Abdelmohsen U.R."/>
            <person name="Moitinho-Silva L."/>
            <person name="Horn H."/>
            <person name="Ravasi T."/>
            <person name="Hentschel U."/>
        </authorList>
    </citation>
    <scope>NUCLEOTIDE SEQUENCE [LARGE SCALE GENOMIC DNA]</scope>
    <source>
        <strain evidence="1 2">EG49</strain>
    </source>
</reference>
<accession>W7IHR2</accession>